<reference evidence="2" key="2">
    <citation type="submission" date="2015-01" db="EMBL/GenBank/DDBJ databases">
        <title>Evolutionary Origins and Diversification of the Mycorrhizal Mutualists.</title>
        <authorList>
            <consortium name="DOE Joint Genome Institute"/>
            <consortium name="Mycorrhizal Genomics Consortium"/>
            <person name="Kohler A."/>
            <person name="Kuo A."/>
            <person name="Nagy L.G."/>
            <person name="Floudas D."/>
            <person name="Copeland A."/>
            <person name="Barry K.W."/>
            <person name="Cichocki N."/>
            <person name="Veneault-Fourrey C."/>
            <person name="LaButti K."/>
            <person name="Lindquist E.A."/>
            <person name="Lipzen A."/>
            <person name="Lundell T."/>
            <person name="Morin E."/>
            <person name="Murat C."/>
            <person name="Riley R."/>
            <person name="Ohm R."/>
            <person name="Sun H."/>
            <person name="Tunlid A."/>
            <person name="Henrissat B."/>
            <person name="Grigoriev I.V."/>
            <person name="Hibbett D.S."/>
            <person name="Martin F."/>
        </authorList>
    </citation>
    <scope>NUCLEOTIDE SEQUENCE [LARGE SCALE GENOMIC DNA]</scope>
    <source>
        <strain evidence="2">Foug A</strain>
    </source>
</reference>
<dbReference type="AlphaFoldDB" id="A0A0C2Z3N9"/>
<dbReference type="EMBL" id="KN822115">
    <property type="protein sequence ID" value="KIM56533.1"/>
    <property type="molecule type" value="Genomic_DNA"/>
</dbReference>
<sequence length="107" mass="12231">MYSCMYIISTDDMNATHNTQPLFLSPTSRSYQRTHIRTQSTEADCRNDVVRSTQNKHARSLAYKALPAQRSSSMRTRRRECASAEFARFAVHEKPVLPADDGEHLIV</sequence>
<keyword evidence="2" id="KW-1185">Reference proteome</keyword>
<evidence type="ECO:0000313" key="2">
    <source>
        <dbReference type="Proteomes" id="UP000053989"/>
    </source>
</evidence>
<protein>
    <submittedName>
        <fullName evidence="1">Uncharacterized protein</fullName>
    </submittedName>
</protein>
<gene>
    <name evidence="1" type="ORF">SCLCIDRAFT_242016</name>
</gene>
<accession>A0A0C2Z3N9</accession>
<proteinExistence type="predicted"/>
<organism evidence="1 2">
    <name type="scientific">Scleroderma citrinum Foug A</name>
    <dbReference type="NCBI Taxonomy" id="1036808"/>
    <lineage>
        <taxon>Eukaryota</taxon>
        <taxon>Fungi</taxon>
        <taxon>Dikarya</taxon>
        <taxon>Basidiomycota</taxon>
        <taxon>Agaricomycotina</taxon>
        <taxon>Agaricomycetes</taxon>
        <taxon>Agaricomycetidae</taxon>
        <taxon>Boletales</taxon>
        <taxon>Sclerodermatineae</taxon>
        <taxon>Sclerodermataceae</taxon>
        <taxon>Scleroderma</taxon>
    </lineage>
</organism>
<dbReference type="InParanoid" id="A0A0C2Z3N9"/>
<dbReference type="Proteomes" id="UP000053989">
    <property type="component" value="Unassembled WGS sequence"/>
</dbReference>
<evidence type="ECO:0000313" key="1">
    <source>
        <dbReference type="EMBL" id="KIM56533.1"/>
    </source>
</evidence>
<reference evidence="1 2" key="1">
    <citation type="submission" date="2014-04" db="EMBL/GenBank/DDBJ databases">
        <authorList>
            <consortium name="DOE Joint Genome Institute"/>
            <person name="Kuo A."/>
            <person name="Kohler A."/>
            <person name="Nagy L.G."/>
            <person name="Floudas D."/>
            <person name="Copeland A."/>
            <person name="Barry K.W."/>
            <person name="Cichocki N."/>
            <person name="Veneault-Fourrey C."/>
            <person name="LaButti K."/>
            <person name="Lindquist E.A."/>
            <person name="Lipzen A."/>
            <person name="Lundell T."/>
            <person name="Morin E."/>
            <person name="Murat C."/>
            <person name="Sun H."/>
            <person name="Tunlid A."/>
            <person name="Henrissat B."/>
            <person name="Grigoriev I.V."/>
            <person name="Hibbett D.S."/>
            <person name="Martin F."/>
            <person name="Nordberg H.P."/>
            <person name="Cantor M.N."/>
            <person name="Hua S.X."/>
        </authorList>
    </citation>
    <scope>NUCLEOTIDE SEQUENCE [LARGE SCALE GENOMIC DNA]</scope>
    <source>
        <strain evidence="1 2">Foug A</strain>
    </source>
</reference>
<name>A0A0C2Z3N9_9AGAM</name>
<dbReference type="HOGENOM" id="CLU_2211487_0_0_1"/>